<evidence type="ECO:0000313" key="4">
    <source>
        <dbReference type="EMBL" id="PPK76309.1"/>
    </source>
</evidence>
<dbReference type="InterPro" id="IPR019079">
    <property type="entry name" value="Capsule_synth_CapA"/>
</dbReference>
<dbReference type="PANTHER" id="PTHR33393:SF11">
    <property type="entry name" value="POLYGLUTAMINE SYNTHESIS ACCESSORY PROTEIN RV0574C-RELATED"/>
    <property type="match status" value="1"/>
</dbReference>
<evidence type="ECO:0000259" key="3">
    <source>
        <dbReference type="SMART" id="SM00854"/>
    </source>
</evidence>
<evidence type="ECO:0000256" key="1">
    <source>
        <dbReference type="ARBA" id="ARBA00005662"/>
    </source>
</evidence>
<protein>
    <submittedName>
        <fullName evidence="4">Poly-gamma-glutamate synthesis protein (Capsule biosynthesis protein)</fullName>
    </submittedName>
</protein>
<comment type="similarity">
    <text evidence="1">Belongs to the CapA family.</text>
</comment>
<keyword evidence="2" id="KW-0472">Membrane</keyword>
<dbReference type="Pfam" id="PF09587">
    <property type="entry name" value="PGA_cap"/>
    <property type="match status" value="1"/>
</dbReference>
<keyword evidence="2" id="KW-0812">Transmembrane</keyword>
<proteinExistence type="inferred from homology"/>
<sequence>MIPDPSLSSQAIFRTTQTITLFLGGDVMTGRGIDQVLPYPGNPRIYEPYMTSAKGYVRLAEEVNGPISKPVDFAYIWGDALEELRRTNPDARIINLETAVTSSPECWVGKGINYRMQPKNIPCITAAKIDCCVLSNNHVLDWGYAGLKETLTTLTGANLKAAGAGRNLLEAEAPAIIEVAGKGRVLVFGFGDESSGIPWLWGARRDRPGVNLLPDLSGDTVRRIAKRISGLKQKGDWVVASIHWGGNWGYEILSAQREFAHRLIDQALVDVVHGHSSHHPKGVEVYKGKPILFGCGDFLNDYEGISGYEDFRGDLALMYFVTLDLATGMLVSLIMTPLQIRRFRLNYAHPDDVHWLQQILDRESRSLGARIEWVNEYHLALSVGR</sequence>
<organism evidence="4 5">
    <name type="scientific">Methylobacter tundripaludum</name>
    <dbReference type="NCBI Taxonomy" id="173365"/>
    <lineage>
        <taxon>Bacteria</taxon>
        <taxon>Pseudomonadati</taxon>
        <taxon>Pseudomonadota</taxon>
        <taxon>Gammaproteobacteria</taxon>
        <taxon>Methylococcales</taxon>
        <taxon>Methylococcaceae</taxon>
        <taxon>Methylobacter</taxon>
    </lineage>
</organism>
<dbReference type="AlphaFoldDB" id="A0A2S6HFN9"/>
<dbReference type="SUPFAM" id="SSF56300">
    <property type="entry name" value="Metallo-dependent phosphatases"/>
    <property type="match status" value="1"/>
</dbReference>
<gene>
    <name evidence="4" type="ORF">B0F87_104402</name>
</gene>
<dbReference type="PANTHER" id="PTHR33393">
    <property type="entry name" value="POLYGLUTAMINE SYNTHESIS ACCESSORY PROTEIN RV0574C-RELATED"/>
    <property type="match status" value="1"/>
</dbReference>
<comment type="caution">
    <text evidence="4">The sequence shown here is derived from an EMBL/GenBank/DDBJ whole genome shotgun (WGS) entry which is preliminary data.</text>
</comment>
<feature type="domain" description="Capsule synthesis protein CapA" evidence="3">
    <location>
        <begin position="20"/>
        <end position="302"/>
    </location>
</feature>
<name>A0A2S6HFN9_9GAMM</name>
<keyword evidence="2" id="KW-1133">Transmembrane helix</keyword>
<evidence type="ECO:0000313" key="5">
    <source>
        <dbReference type="Proteomes" id="UP000240010"/>
    </source>
</evidence>
<dbReference type="EMBL" id="PTIZ01000004">
    <property type="protein sequence ID" value="PPK76309.1"/>
    <property type="molecule type" value="Genomic_DNA"/>
</dbReference>
<dbReference type="Gene3D" id="3.60.21.10">
    <property type="match status" value="1"/>
</dbReference>
<dbReference type="InterPro" id="IPR052169">
    <property type="entry name" value="CW_Biosynth-Accessory"/>
</dbReference>
<dbReference type="InterPro" id="IPR029052">
    <property type="entry name" value="Metallo-depent_PP-like"/>
</dbReference>
<dbReference type="RefSeq" id="WP_104428771.1">
    <property type="nucleotide sequence ID" value="NZ_PTIZ01000004.1"/>
</dbReference>
<accession>A0A2S6HFN9</accession>
<dbReference type="Proteomes" id="UP000240010">
    <property type="component" value="Unassembled WGS sequence"/>
</dbReference>
<reference evidence="4 5" key="1">
    <citation type="submission" date="2018-02" db="EMBL/GenBank/DDBJ databases">
        <title>Subsurface microbial communities from deep shales in Ohio and West Virginia, USA.</title>
        <authorList>
            <person name="Wrighton K."/>
        </authorList>
    </citation>
    <scope>NUCLEOTIDE SEQUENCE [LARGE SCALE GENOMIC DNA]</scope>
    <source>
        <strain evidence="4 5">OWC-DMM</strain>
    </source>
</reference>
<evidence type="ECO:0000256" key="2">
    <source>
        <dbReference type="SAM" id="Phobius"/>
    </source>
</evidence>
<dbReference type="SMART" id="SM00854">
    <property type="entry name" value="PGA_cap"/>
    <property type="match status" value="1"/>
</dbReference>
<feature type="transmembrane region" description="Helical" evidence="2">
    <location>
        <begin position="316"/>
        <end position="335"/>
    </location>
</feature>
<dbReference type="CDD" id="cd07381">
    <property type="entry name" value="MPP_CapA"/>
    <property type="match status" value="1"/>
</dbReference>